<name>W9WZN1_9EURO</name>
<feature type="transmembrane region" description="Helical" evidence="2">
    <location>
        <begin position="98"/>
        <end position="117"/>
    </location>
</feature>
<gene>
    <name evidence="6" type="ORF">A1O5_03133</name>
</gene>
<protein>
    <recommendedName>
        <fullName evidence="8">Integral membrane protein</fullName>
    </recommendedName>
</protein>
<dbReference type="EMBL" id="AMGX01000004">
    <property type="protein sequence ID" value="EXJ73373.1"/>
    <property type="molecule type" value="Genomic_DNA"/>
</dbReference>
<feature type="transmembrane region" description="Helical" evidence="2">
    <location>
        <begin position="64"/>
        <end position="86"/>
    </location>
</feature>
<accession>W9WZN1</accession>
<dbReference type="Pfam" id="PF10355">
    <property type="entry name" value="Ytp1"/>
    <property type="match status" value="1"/>
</dbReference>
<evidence type="ECO:0000256" key="2">
    <source>
        <dbReference type="SAM" id="Phobius"/>
    </source>
</evidence>
<evidence type="ECO:0000313" key="6">
    <source>
        <dbReference type="EMBL" id="EXJ73373.1"/>
    </source>
</evidence>
<dbReference type="GeneID" id="19187863"/>
<sequence>MGLSRWTIAAALLQLTSLTLAHGHDEEHHDMDMKNPEAPQNDTGDANPYDMPSYAGLGQHQNMILAHVVLMVLAWFFILPVASIFSIARSKLALPVQFLFLLVNGLGLLFGIVYNINTPDLYVHNAHHRIGWIATWIMTAQVIASLLFAYSRRGKQAPAPAGERAAFLPVSVENMAQHNGRPPYNPYRWSGDSGQGTDTSSTLHSRDVSPTVVGRRDTFDDFEKPEAVPESEDDEDVQLPQQPSQQSRWLPISFIDKYLSARLPNLVSAQILRVIEIVYNVVDRLILVLGFIALVTGFVTYCGLFRANNVFTGLAHFIKGGIFFWYGLLTLGRWMGCFADLGWAWNLKPTRSEVGQWKAKIPSAEFTESFVIWLYGATNVFLEHLAAWGGQWTAQDLEHVSITIMFFGGGMCGMLVESSIVRRCLNTVVDNMPARTEVHPNEALELRETPKQYTTSLNPMPALVIILLGVMMSSHHQDSMVSTKVHSQWGTLLVGFGVARMLTYIIMFLSPPKSIYPTRPPTELVASFCLISGGFIFMASARDIIHYMETTGLMAMFVLTVTCGLTAFIMAYEIVVLSLKGWAMRRENKGAAPRF</sequence>
<feature type="chain" id="PRO_5004932454" description="Integral membrane protein" evidence="3">
    <location>
        <begin position="22"/>
        <end position="595"/>
    </location>
</feature>
<dbReference type="InterPro" id="IPR018827">
    <property type="entry name" value="YTP1_C"/>
</dbReference>
<evidence type="ECO:0008006" key="8">
    <source>
        <dbReference type="Google" id="ProtNLM"/>
    </source>
</evidence>
<keyword evidence="2" id="KW-1133">Transmembrane helix</keyword>
<dbReference type="HOGENOM" id="CLU_012543_1_0_1"/>
<evidence type="ECO:0000259" key="5">
    <source>
        <dbReference type="Pfam" id="PF10355"/>
    </source>
</evidence>
<feature type="transmembrane region" description="Helical" evidence="2">
    <location>
        <begin position="553"/>
        <end position="579"/>
    </location>
</feature>
<feature type="compositionally biased region" description="Basic and acidic residues" evidence="1">
    <location>
        <begin position="26"/>
        <end position="35"/>
    </location>
</feature>
<dbReference type="OrthoDB" id="4005299at2759"/>
<feature type="transmembrane region" description="Helical" evidence="2">
    <location>
        <begin position="489"/>
        <end position="510"/>
    </location>
</feature>
<evidence type="ECO:0000256" key="3">
    <source>
        <dbReference type="SAM" id="SignalP"/>
    </source>
</evidence>
<feature type="region of interest" description="Disordered" evidence="1">
    <location>
        <begin position="224"/>
        <end position="244"/>
    </location>
</feature>
<feature type="region of interest" description="Disordered" evidence="1">
    <location>
        <begin position="181"/>
        <end position="210"/>
    </location>
</feature>
<evidence type="ECO:0000256" key="1">
    <source>
        <dbReference type="SAM" id="MobiDB-lite"/>
    </source>
</evidence>
<feature type="transmembrane region" description="Helical" evidence="2">
    <location>
        <begin position="322"/>
        <end position="345"/>
    </location>
</feature>
<dbReference type="PANTHER" id="PTHR31685">
    <property type="entry name" value="INTEGRAL MEMBRANE PROTEIN (AFU_ORTHOLOGUE AFUA_6G12730)-RELATED"/>
    <property type="match status" value="1"/>
</dbReference>
<feature type="transmembrane region" description="Helical" evidence="2">
    <location>
        <begin position="399"/>
        <end position="416"/>
    </location>
</feature>
<evidence type="ECO:0000313" key="7">
    <source>
        <dbReference type="Proteomes" id="UP000019471"/>
    </source>
</evidence>
<feature type="transmembrane region" description="Helical" evidence="2">
    <location>
        <begin position="522"/>
        <end position="541"/>
    </location>
</feature>
<feature type="domain" description="DUF2427" evidence="4">
    <location>
        <begin position="59"/>
        <end position="149"/>
    </location>
</feature>
<dbReference type="CDD" id="cd08760">
    <property type="entry name" value="Cyt_b561_FRRS1_like"/>
    <property type="match status" value="1"/>
</dbReference>
<feature type="compositionally biased region" description="Low complexity" evidence="1">
    <location>
        <begin position="190"/>
        <end position="202"/>
    </location>
</feature>
<proteinExistence type="predicted"/>
<feature type="transmembrane region" description="Helical" evidence="2">
    <location>
        <begin position="129"/>
        <end position="150"/>
    </location>
</feature>
<dbReference type="eggNOG" id="ENOG502QW3E">
    <property type="taxonomic scope" value="Eukaryota"/>
</dbReference>
<dbReference type="Pfam" id="PF10348">
    <property type="entry name" value="DUF2427"/>
    <property type="match status" value="1"/>
</dbReference>
<dbReference type="STRING" id="1182543.W9WZN1"/>
<dbReference type="AlphaFoldDB" id="W9WZN1"/>
<organism evidence="6 7">
    <name type="scientific">Cladophialophora psammophila CBS 110553</name>
    <dbReference type="NCBI Taxonomy" id="1182543"/>
    <lineage>
        <taxon>Eukaryota</taxon>
        <taxon>Fungi</taxon>
        <taxon>Dikarya</taxon>
        <taxon>Ascomycota</taxon>
        <taxon>Pezizomycotina</taxon>
        <taxon>Eurotiomycetes</taxon>
        <taxon>Chaetothyriomycetidae</taxon>
        <taxon>Chaetothyriales</taxon>
        <taxon>Herpotrichiellaceae</taxon>
        <taxon>Cladophialophora</taxon>
    </lineage>
</organism>
<keyword evidence="7" id="KW-1185">Reference proteome</keyword>
<keyword evidence="3" id="KW-0732">Signal</keyword>
<feature type="transmembrane region" description="Helical" evidence="2">
    <location>
        <begin position="457"/>
        <end position="477"/>
    </location>
</feature>
<feature type="region of interest" description="Disordered" evidence="1">
    <location>
        <begin position="26"/>
        <end position="45"/>
    </location>
</feature>
<evidence type="ECO:0000259" key="4">
    <source>
        <dbReference type="Pfam" id="PF10348"/>
    </source>
</evidence>
<feature type="signal peptide" evidence="3">
    <location>
        <begin position="1"/>
        <end position="21"/>
    </location>
</feature>
<keyword evidence="2" id="KW-0812">Transmembrane</keyword>
<feature type="transmembrane region" description="Helical" evidence="2">
    <location>
        <begin position="285"/>
        <end position="307"/>
    </location>
</feature>
<feature type="transmembrane region" description="Helical" evidence="2">
    <location>
        <begin position="366"/>
        <end position="387"/>
    </location>
</feature>
<reference evidence="6 7" key="1">
    <citation type="submission" date="2013-03" db="EMBL/GenBank/DDBJ databases">
        <title>The Genome Sequence of Cladophialophora psammophila CBS 110553.</title>
        <authorList>
            <consortium name="The Broad Institute Genomics Platform"/>
            <person name="Cuomo C."/>
            <person name="de Hoog S."/>
            <person name="Gorbushina A."/>
            <person name="Walker B."/>
            <person name="Young S.K."/>
            <person name="Zeng Q."/>
            <person name="Gargeya S."/>
            <person name="Fitzgerald M."/>
            <person name="Haas B."/>
            <person name="Abouelleil A."/>
            <person name="Allen A.W."/>
            <person name="Alvarado L."/>
            <person name="Arachchi H.M."/>
            <person name="Berlin A.M."/>
            <person name="Chapman S.B."/>
            <person name="Gainer-Dewar J."/>
            <person name="Goldberg J."/>
            <person name="Griggs A."/>
            <person name="Gujja S."/>
            <person name="Hansen M."/>
            <person name="Howarth C."/>
            <person name="Imamovic A."/>
            <person name="Ireland A."/>
            <person name="Larimer J."/>
            <person name="McCowan C."/>
            <person name="Murphy C."/>
            <person name="Pearson M."/>
            <person name="Poon T.W."/>
            <person name="Priest M."/>
            <person name="Roberts A."/>
            <person name="Saif S."/>
            <person name="Shea T."/>
            <person name="Sisk P."/>
            <person name="Sykes S."/>
            <person name="Wortman J."/>
            <person name="Nusbaum C."/>
            <person name="Birren B."/>
        </authorList>
    </citation>
    <scope>NUCLEOTIDE SEQUENCE [LARGE SCALE GENOMIC DNA]</scope>
    <source>
        <strain evidence="6 7">CBS 110553</strain>
    </source>
</reference>
<dbReference type="InterPro" id="IPR018825">
    <property type="entry name" value="DUF2427"/>
</dbReference>
<dbReference type="PANTHER" id="PTHR31685:SF3">
    <property type="entry name" value="INTEGRAL MEMBRANE PROTEIN (AFU_ORTHOLOGUE AFUA_6G12730)"/>
    <property type="match status" value="1"/>
</dbReference>
<feature type="domain" description="Protein YTP1-like C-terminal" evidence="5">
    <location>
        <begin position="290"/>
        <end position="580"/>
    </location>
</feature>
<dbReference type="RefSeq" id="XP_007741936.1">
    <property type="nucleotide sequence ID" value="XM_007743746.1"/>
</dbReference>
<comment type="caution">
    <text evidence="6">The sequence shown here is derived from an EMBL/GenBank/DDBJ whole genome shotgun (WGS) entry which is preliminary data.</text>
</comment>
<dbReference type="Proteomes" id="UP000019471">
    <property type="component" value="Unassembled WGS sequence"/>
</dbReference>
<keyword evidence="2" id="KW-0472">Membrane</keyword>